<gene>
    <name evidence="1" type="ORF">C8R26_10456</name>
</gene>
<dbReference type="AlphaFoldDB" id="A0A2T5I2L3"/>
<dbReference type="Proteomes" id="UP000244128">
    <property type="component" value="Unassembled WGS sequence"/>
</dbReference>
<protein>
    <submittedName>
        <fullName evidence="1">Uncharacterized protein</fullName>
    </submittedName>
</protein>
<sequence>MAIWCAEGIVYCKELNRLPVGMRIEGIDLNSATLRTDYVPIK</sequence>
<evidence type="ECO:0000313" key="1">
    <source>
        <dbReference type="EMBL" id="PTQ78075.1"/>
    </source>
</evidence>
<comment type="caution">
    <text evidence="1">The sequence shown here is derived from an EMBL/GenBank/DDBJ whole genome shotgun (WGS) entry which is preliminary data.</text>
</comment>
<evidence type="ECO:0000313" key="2">
    <source>
        <dbReference type="Proteomes" id="UP000244128"/>
    </source>
</evidence>
<reference evidence="1 2" key="1">
    <citation type="submission" date="2018-04" db="EMBL/GenBank/DDBJ databases">
        <title>Active sludge and wastewater microbial communities from Klosterneuburg, Austria.</title>
        <authorList>
            <person name="Wagner M."/>
        </authorList>
    </citation>
    <scope>NUCLEOTIDE SEQUENCE [LARGE SCALE GENOMIC DNA]</scope>
    <source>
        <strain evidence="1 2">Nm49</strain>
    </source>
</reference>
<organism evidence="1 2">
    <name type="scientific">Nitrosomonas oligotropha</name>
    <dbReference type="NCBI Taxonomy" id="42354"/>
    <lineage>
        <taxon>Bacteria</taxon>
        <taxon>Pseudomonadati</taxon>
        <taxon>Pseudomonadota</taxon>
        <taxon>Betaproteobacteria</taxon>
        <taxon>Nitrosomonadales</taxon>
        <taxon>Nitrosomonadaceae</taxon>
        <taxon>Nitrosomonas</taxon>
    </lineage>
</organism>
<name>A0A2T5I2L3_9PROT</name>
<dbReference type="EMBL" id="QAOI01000004">
    <property type="protein sequence ID" value="PTQ78075.1"/>
    <property type="molecule type" value="Genomic_DNA"/>
</dbReference>
<proteinExistence type="predicted"/>
<accession>A0A2T5I2L3</accession>